<keyword evidence="1" id="KW-1133">Transmembrane helix</keyword>
<feature type="transmembrane region" description="Helical" evidence="1">
    <location>
        <begin position="101"/>
        <end position="119"/>
    </location>
</feature>
<accession>A0A0G0T051</accession>
<evidence type="ECO:0000256" key="1">
    <source>
        <dbReference type="SAM" id="Phobius"/>
    </source>
</evidence>
<proteinExistence type="predicted"/>
<evidence type="ECO:0000313" key="2">
    <source>
        <dbReference type="EMBL" id="KKR70394.1"/>
    </source>
</evidence>
<comment type="caution">
    <text evidence="2">The sequence shown here is derived from an EMBL/GenBank/DDBJ whole genome shotgun (WGS) entry which is preliminary data.</text>
</comment>
<dbReference type="EMBL" id="LBZK01000022">
    <property type="protein sequence ID" value="KKR70394.1"/>
    <property type="molecule type" value="Genomic_DNA"/>
</dbReference>
<dbReference type="STRING" id="1618563.UU12_C0022G0004"/>
<gene>
    <name evidence="2" type="ORF">UU12_C0022G0004</name>
</gene>
<protein>
    <submittedName>
        <fullName evidence="2">Uncharacterized protein</fullName>
    </submittedName>
</protein>
<dbReference type="AlphaFoldDB" id="A0A0G0T051"/>
<organism evidence="2 3">
    <name type="scientific">Candidatus Woesebacteria bacterium GW2011_GWA2_40_7b</name>
    <dbReference type="NCBI Taxonomy" id="1618563"/>
    <lineage>
        <taxon>Bacteria</taxon>
        <taxon>Candidatus Woeseibacteriota</taxon>
    </lineage>
</organism>
<feature type="transmembrane region" description="Helical" evidence="1">
    <location>
        <begin position="7"/>
        <end position="25"/>
    </location>
</feature>
<reference evidence="2 3" key="1">
    <citation type="journal article" date="2015" name="Nature">
        <title>rRNA introns, odd ribosomes, and small enigmatic genomes across a large radiation of phyla.</title>
        <authorList>
            <person name="Brown C.T."/>
            <person name="Hug L.A."/>
            <person name="Thomas B.C."/>
            <person name="Sharon I."/>
            <person name="Castelle C.J."/>
            <person name="Singh A."/>
            <person name="Wilkins M.J."/>
            <person name="Williams K.H."/>
            <person name="Banfield J.F."/>
        </authorList>
    </citation>
    <scope>NUCLEOTIDE SEQUENCE [LARGE SCALE GENOMIC DNA]</scope>
</reference>
<feature type="transmembrane region" description="Helical" evidence="1">
    <location>
        <begin position="74"/>
        <end position="95"/>
    </location>
</feature>
<dbReference type="Proteomes" id="UP000034562">
    <property type="component" value="Unassembled WGS sequence"/>
</dbReference>
<feature type="transmembrane region" description="Helical" evidence="1">
    <location>
        <begin position="31"/>
        <end position="53"/>
    </location>
</feature>
<keyword evidence="1" id="KW-0812">Transmembrane</keyword>
<sequence>MNFYLRFLLIWFINSVIILLANNNFGTNYVLGNAVMPPMVAGIFTGFLLTVLTKSFKPLLAKIGIGKKSRGSMFLTYWIINSVVIWALARLSVITGFGISAFYWAFALGLVSSLGQWLVRQVFKKYKLIVK</sequence>
<keyword evidence="1" id="KW-0472">Membrane</keyword>
<name>A0A0G0T051_9BACT</name>
<evidence type="ECO:0000313" key="3">
    <source>
        <dbReference type="Proteomes" id="UP000034562"/>
    </source>
</evidence>